<accession>A0ABS6MK96</accession>
<reference evidence="2 3" key="1">
    <citation type="submission" date="2021-06" db="EMBL/GenBank/DDBJ databases">
        <title>Rheinheimera indica sp. nov., isolated from deep-sea sediment.</title>
        <authorList>
            <person name="Wang Z."/>
            <person name="Zhang X.-Y."/>
        </authorList>
    </citation>
    <scope>NUCLEOTIDE SEQUENCE [LARGE SCALE GENOMIC DNA]</scope>
    <source>
        <strain evidence="2 3">SM2107</strain>
    </source>
</reference>
<dbReference type="Pfam" id="PF23947">
    <property type="entry name" value="DUF7281"/>
    <property type="match status" value="1"/>
</dbReference>
<organism evidence="2 3">
    <name type="scientific">Arsukibacterium indicum</name>
    <dbReference type="NCBI Taxonomy" id="2848612"/>
    <lineage>
        <taxon>Bacteria</taxon>
        <taxon>Pseudomonadati</taxon>
        <taxon>Pseudomonadota</taxon>
        <taxon>Gammaproteobacteria</taxon>
        <taxon>Chromatiales</taxon>
        <taxon>Chromatiaceae</taxon>
        <taxon>Arsukibacterium</taxon>
    </lineage>
</organism>
<dbReference type="RefSeq" id="WP_217668869.1">
    <property type="nucleotide sequence ID" value="NZ_JAHRID010000003.1"/>
</dbReference>
<dbReference type="Proteomes" id="UP000704611">
    <property type="component" value="Unassembled WGS sequence"/>
</dbReference>
<gene>
    <name evidence="2" type="ORF">KQY15_09085</name>
</gene>
<keyword evidence="3" id="KW-1185">Reference proteome</keyword>
<proteinExistence type="predicted"/>
<feature type="domain" description="DUF7281" evidence="1">
    <location>
        <begin position="127"/>
        <end position="277"/>
    </location>
</feature>
<name>A0ABS6MK96_9GAMM</name>
<evidence type="ECO:0000313" key="2">
    <source>
        <dbReference type="EMBL" id="MBV2129246.1"/>
    </source>
</evidence>
<protein>
    <recommendedName>
        <fullName evidence="1">DUF7281 domain-containing protein</fullName>
    </recommendedName>
</protein>
<dbReference type="EMBL" id="JAHRID010000003">
    <property type="protein sequence ID" value="MBV2129246.1"/>
    <property type="molecule type" value="Genomic_DNA"/>
</dbReference>
<comment type="caution">
    <text evidence="2">The sequence shown here is derived from an EMBL/GenBank/DDBJ whole genome shotgun (WGS) entry which is preliminary data.</text>
</comment>
<evidence type="ECO:0000259" key="1">
    <source>
        <dbReference type="Pfam" id="PF23947"/>
    </source>
</evidence>
<dbReference type="InterPro" id="IPR055705">
    <property type="entry name" value="DUF7281"/>
</dbReference>
<evidence type="ECO:0000313" key="3">
    <source>
        <dbReference type="Proteomes" id="UP000704611"/>
    </source>
</evidence>
<sequence>MHYPPLTAQALRYLQQLQQRLNASGSERVTTNVKAVQQVLAWCIEHELVPGNSLQLPHFTFTQALLKNIASVQQRLQQACFLDNLSQNSRLNNANASQQELKSIGLQPRQNRVLVKLNMAVATNLGIAADIIDIDWQHLPLAQFDALLIVENLDCFYQLASFNVALPYQQPLVIYRGDEVYSKGCKALSAAWHSSAKPSIYFGDADLAGLSIALSLQCQNMLLPAISEFTQRASPAMLDDKQLKYQQRLQQMSVSAAFLPYQQLLCQQLIGLRQQNMQEISLIPVNLLG</sequence>